<proteinExistence type="predicted"/>
<evidence type="ECO:0000313" key="2">
    <source>
        <dbReference type="Proteomes" id="UP000050761"/>
    </source>
</evidence>
<sequence length="35" mass="4260">MWLRASFDCVRRVCPNIRLRRRRFRSLLRGAGEVL</sequence>
<reference evidence="3" key="2">
    <citation type="submission" date="2019-09" db="UniProtKB">
        <authorList>
            <consortium name="WormBaseParasite"/>
        </authorList>
    </citation>
    <scope>IDENTIFICATION</scope>
</reference>
<dbReference type="WBParaSite" id="HPBE_0000381901-mRNA-1">
    <property type="protein sequence ID" value="HPBE_0000381901-mRNA-1"/>
    <property type="gene ID" value="HPBE_0000381901"/>
</dbReference>
<dbReference type="EMBL" id="UZAH01016012">
    <property type="protein sequence ID" value="VDO44721.1"/>
    <property type="molecule type" value="Genomic_DNA"/>
</dbReference>
<dbReference type="AlphaFoldDB" id="A0A183FCC7"/>
<accession>A0A3P7VAU9</accession>
<organism evidence="2 3">
    <name type="scientific">Heligmosomoides polygyrus</name>
    <name type="common">Parasitic roundworm</name>
    <dbReference type="NCBI Taxonomy" id="6339"/>
    <lineage>
        <taxon>Eukaryota</taxon>
        <taxon>Metazoa</taxon>
        <taxon>Ecdysozoa</taxon>
        <taxon>Nematoda</taxon>
        <taxon>Chromadorea</taxon>
        <taxon>Rhabditida</taxon>
        <taxon>Rhabditina</taxon>
        <taxon>Rhabditomorpha</taxon>
        <taxon>Strongyloidea</taxon>
        <taxon>Heligmosomidae</taxon>
        <taxon>Heligmosomoides</taxon>
    </lineage>
</organism>
<gene>
    <name evidence="1" type="ORF">HPBE_LOCUS3820</name>
</gene>
<reference evidence="1 2" key="1">
    <citation type="submission" date="2018-11" db="EMBL/GenBank/DDBJ databases">
        <authorList>
            <consortium name="Pathogen Informatics"/>
        </authorList>
    </citation>
    <scope>NUCLEOTIDE SEQUENCE [LARGE SCALE GENOMIC DNA]</scope>
</reference>
<evidence type="ECO:0000313" key="3">
    <source>
        <dbReference type="WBParaSite" id="HPBE_0000381901-mRNA-1"/>
    </source>
</evidence>
<keyword evidence="2" id="KW-1185">Reference proteome</keyword>
<protein>
    <submittedName>
        <fullName evidence="1 3">Uncharacterized protein</fullName>
    </submittedName>
</protein>
<name>A0A183FCC7_HELPZ</name>
<accession>A0A183FCC7</accession>
<dbReference type="Proteomes" id="UP000050761">
    <property type="component" value="Unassembled WGS sequence"/>
</dbReference>
<evidence type="ECO:0000313" key="1">
    <source>
        <dbReference type="EMBL" id="VDO44721.1"/>
    </source>
</evidence>